<proteinExistence type="predicted"/>
<comment type="caution">
    <text evidence="1">The sequence shown here is derived from an EMBL/GenBank/DDBJ whole genome shotgun (WGS) entry which is preliminary data.</text>
</comment>
<evidence type="ECO:0000313" key="1">
    <source>
        <dbReference type="EMBL" id="MBM6618366.1"/>
    </source>
</evidence>
<name>A0ABS2DIP1_9BACI</name>
<dbReference type="PANTHER" id="PTHR10443:SF12">
    <property type="entry name" value="DIPEPTIDASE"/>
    <property type="match status" value="1"/>
</dbReference>
<dbReference type="Gene3D" id="3.20.20.140">
    <property type="entry name" value="Metal-dependent hydrolases"/>
    <property type="match status" value="1"/>
</dbReference>
<dbReference type="EMBL" id="JAFELM010000031">
    <property type="protein sequence ID" value="MBM6618366.1"/>
    <property type="molecule type" value="Genomic_DNA"/>
</dbReference>
<gene>
    <name evidence="1" type="ORF">JR050_11925</name>
</gene>
<organism evidence="1 2">
    <name type="scientific">Bacillus suaedaesalsae</name>
    <dbReference type="NCBI Taxonomy" id="2810349"/>
    <lineage>
        <taxon>Bacteria</taxon>
        <taxon>Bacillati</taxon>
        <taxon>Bacillota</taxon>
        <taxon>Bacilli</taxon>
        <taxon>Bacillales</taxon>
        <taxon>Bacillaceae</taxon>
        <taxon>Bacillus</taxon>
    </lineage>
</organism>
<dbReference type="Pfam" id="PF01244">
    <property type="entry name" value="Peptidase_M19"/>
    <property type="match status" value="1"/>
</dbReference>
<dbReference type="InterPro" id="IPR008257">
    <property type="entry name" value="Pept_M19"/>
</dbReference>
<dbReference type="CDD" id="cd01301">
    <property type="entry name" value="rDP_like"/>
    <property type="match status" value="1"/>
</dbReference>
<dbReference type="SUPFAM" id="SSF51556">
    <property type="entry name" value="Metallo-dependent hydrolases"/>
    <property type="match status" value="1"/>
</dbReference>
<dbReference type="PANTHER" id="PTHR10443">
    <property type="entry name" value="MICROSOMAL DIPEPTIDASE"/>
    <property type="match status" value="1"/>
</dbReference>
<keyword evidence="2" id="KW-1185">Reference proteome</keyword>
<reference evidence="1 2" key="1">
    <citation type="submission" date="2021-02" db="EMBL/GenBank/DDBJ databases">
        <title>Bacillus sp. RD4P76, an endophyte from a halophyte.</title>
        <authorList>
            <person name="Sun J.-Q."/>
        </authorList>
    </citation>
    <scope>NUCLEOTIDE SEQUENCE [LARGE SCALE GENOMIC DNA]</scope>
    <source>
        <strain evidence="1 2">RD4P76</strain>
    </source>
</reference>
<dbReference type="RefSeq" id="WP_204203724.1">
    <property type="nucleotide sequence ID" value="NZ_JAFELM010000031.1"/>
</dbReference>
<protein>
    <submittedName>
        <fullName evidence="1">Dipeptidase</fullName>
    </submittedName>
</protein>
<dbReference type="Proteomes" id="UP001518925">
    <property type="component" value="Unassembled WGS sequence"/>
</dbReference>
<dbReference type="InterPro" id="IPR032466">
    <property type="entry name" value="Metal_Hydrolase"/>
</dbReference>
<dbReference type="PROSITE" id="PS51365">
    <property type="entry name" value="RENAL_DIPEPTIDASE_2"/>
    <property type="match status" value="1"/>
</dbReference>
<accession>A0ABS2DIP1</accession>
<evidence type="ECO:0000313" key="2">
    <source>
        <dbReference type="Proteomes" id="UP001518925"/>
    </source>
</evidence>
<sequence length="307" mass="34825">MKVFDAHCDVLYKLWMNPNLDFENDPQLHTNLNRLKEGQGKVQLMALYIPEEVNYENRFEVALEMVNLFHEKVLSVHKEVKQVKTKKDIEKLGDDDIGVMLALEGCDAIGTSLTRLRTLFHLGVKSVGLTWNYSNAVADGILEPRGAGLSLFGRKVVEENNRFKVWTDVSHLSVKGFWDVLELAEYPIASHSNSISLCNHPRNLADDQIKALIEKDSMIGINFVPYFLSEKEQATIKDVLNHLEYICALGGENNVGFGSDFDGISSTVVGLENYSKYETLIEVLLKHYSSVQVEKFIYQNFLNHLPE</sequence>